<comment type="caution">
    <text evidence="15">The sequence shown here is derived from an EMBL/GenBank/DDBJ whole genome shotgun (WGS) entry which is preliminary data.</text>
</comment>
<protein>
    <recommendedName>
        <fullName evidence="4">Probable endonuclease LCL3</fullName>
    </recommendedName>
    <alternativeName>
        <fullName evidence="5">Probable endonuclease lcl3</fullName>
    </alternativeName>
</protein>
<dbReference type="Gene3D" id="2.40.50.90">
    <property type="match status" value="1"/>
</dbReference>
<evidence type="ECO:0000256" key="1">
    <source>
        <dbReference type="ARBA" id="ARBA00004167"/>
    </source>
</evidence>
<dbReference type="SMART" id="SM00318">
    <property type="entry name" value="SNc"/>
    <property type="match status" value="1"/>
</dbReference>
<proteinExistence type="inferred from homology"/>
<evidence type="ECO:0000256" key="5">
    <source>
        <dbReference type="ARBA" id="ARBA00014651"/>
    </source>
</evidence>
<evidence type="ECO:0000256" key="9">
    <source>
        <dbReference type="ARBA" id="ARBA00022759"/>
    </source>
</evidence>
<dbReference type="AlphaFoldDB" id="A0A9P7BAT2"/>
<dbReference type="PROSITE" id="PS50830">
    <property type="entry name" value="TNASE_3"/>
    <property type="match status" value="1"/>
</dbReference>
<dbReference type="Pfam" id="PF00565">
    <property type="entry name" value="SNase"/>
    <property type="match status" value="1"/>
</dbReference>
<comment type="subcellular location">
    <subcellularLocation>
        <location evidence="1">Membrane</location>
        <topology evidence="1">Single-pass membrane protein</topology>
    </subcellularLocation>
    <subcellularLocation>
        <location evidence="2">Mitochondrion</location>
    </subcellularLocation>
</comment>
<dbReference type="PANTHER" id="PTHR12302:SF3">
    <property type="entry name" value="SERINE_THREONINE-PROTEIN KINASE 31"/>
    <property type="match status" value="1"/>
</dbReference>
<evidence type="ECO:0000256" key="7">
    <source>
        <dbReference type="ARBA" id="ARBA00022722"/>
    </source>
</evidence>
<name>A0A9P7BAT2_MAUEX</name>
<keyword evidence="16" id="KW-1185">Reference proteome</keyword>
<evidence type="ECO:0000256" key="2">
    <source>
        <dbReference type="ARBA" id="ARBA00004173"/>
    </source>
</evidence>
<accession>A0A9P7BAT2</accession>
<dbReference type="PANTHER" id="PTHR12302">
    <property type="entry name" value="EBNA2 BINDING PROTEIN P100"/>
    <property type="match status" value="1"/>
</dbReference>
<evidence type="ECO:0000313" key="15">
    <source>
        <dbReference type="EMBL" id="KAG0670464.1"/>
    </source>
</evidence>
<evidence type="ECO:0000256" key="3">
    <source>
        <dbReference type="ARBA" id="ARBA00005435"/>
    </source>
</evidence>
<keyword evidence="6" id="KW-0812">Transmembrane</keyword>
<dbReference type="Proteomes" id="UP000750334">
    <property type="component" value="Unassembled WGS sequence"/>
</dbReference>
<feature type="domain" description="TNase-like" evidence="14">
    <location>
        <begin position="55"/>
        <end position="264"/>
    </location>
</feature>
<reference evidence="15 16" key="1">
    <citation type="submission" date="2020-11" db="EMBL/GenBank/DDBJ databases">
        <title>Kefir isolates.</title>
        <authorList>
            <person name="Marcisauskas S."/>
            <person name="Kim Y."/>
            <person name="Blasche S."/>
        </authorList>
    </citation>
    <scope>NUCLEOTIDE SEQUENCE [LARGE SCALE GENOMIC DNA]</scope>
    <source>
        <strain evidence="15 16">OG2</strain>
    </source>
</reference>
<dbReference type="GO" id="GO:0016787">
    <property type="term" value="F:hydrolase activity"/>
    <property type="evidence" value="ECO:0007669"/>
    <property type="project" value="UniProtKB-KW"/>
</dbReference>
<evidence type="ECO:0000313" key="16">
    <source>
        <dbReference type="Proteomes" id="UP000750334"/>
    </source>
</evidence>
<evidence type="ECO:0000256" key="12">
    <source>
        <dbReference type="ARBA" id="ARBA00022989"/>
    </source>
</evidence>
<dbReference type="GO" id="GO:0005739">
    <property type="term" value="C:mitochondrion"/>
    <property type="evidence" value="ECO:0007669"/>
    <property type="project" value="UniProtKB-SubCell"/>
</dbReference>
<evidence type="ECO:0000256" key="6">
    <source>
        <dbReference type="ARBA" id="ARBA00022692"/>
    </source>
</evidence>
<dbReference type="InterPro" id="IPR016071">
    <property type="entry name" value="Staphylococal_nuclease_OB-fold"/>
</dbReference>
<sequence length="279" mass="32283">MVNESRDKKYEISQEVVIGTVVLTSIVLGSKYGFSRYLKQYKEVKEIPSAAFKNRWLYGKVTAVGDGDNFRFFHMPGGVLGGWYTIRTVPNLERNNANNTPKNTLSKRRKLLESLFDRLFPKKKNKRVNDLSKFYMNLEVPYKGKRNLPTISVRLCGIDAPERAHFGGKTQPFGDEALNWLRFKILGKRVWIKPLSVDQYNRCVARAVYWSWLGGWKDVSLEMLKEGLATVFDAKTGSQFDGRETAYRVQEFISKSKSRGMWAQRKIETPAEYKRRLKS</sequence>
<dbReference type="SUPFAM" id="SSF50199">
    <property type="entry name" value="Staphylococcal nuclease"/>
    <property type="match status" value="1"/>
</dbReference>
<evidence type="ECO:0000259" key="14">
    <source>
        <dbReference type="PROSITE" id="PS50830"/>
    </source>
</evidence>
<dbReference type="EMBL" id="PUHR01000023">
    <property type="protein sequence ID" value="KAG0670464.1"/>
    <property type="molecule type" value="Genomic_DNA"/>
</dbReference>
<dbReference type="OrthoDB" id="430293at2759"/>
<organism evidence="15 16">
    <name type="scientific">Maudiozyma exigua</name>
    <name type="common">Yeast</name>
    <name type="synonym">Kazachstania exigua</name>
    <dbReference type="NCBI Taxonomy" id="34358"/>
    <lineage>
        <taxon>Eukaryota</taxon>
        <taxon>Fungi</taxon>
        <taxon>Dikarya</taxon>
        <taxon>Ascomycota</taxon>
        <taxon>Saccharomycotina</taxon>
        <taxon>Saccharomycetes</taxon>
        <taxon>Saccharomycetales</taxon>
        <taxon>Saccharomycetaceae</taxon>
        <taxon>Maudiozyma</taxon>
    </lineage>
</organism>
<evidence type="ECO:0000256" key="10">
    <source>
        <dbReference type="ARBA" id="ARBA00022801"/>
    </source>
</evidence>
<evidence type="ECO:0000256" key="8">
    <source>
        <dbReference type="ARBA" id="ARBA00022723"/>
    </source>
</evidence>
<comment type="similarity">
    <text evidence="3">Belongs to the LCL3 family.</text>
</comment>
<keyword evidence="7" id="KW-0540">Nuclease</keyword>
<dbReference type="GO" id="GO:0046872">
    <property type="term" value="F:metal ion binding"/>
    <property type="evidence" value="ECO:0007669"/>
    <property type="project" value="UniProtKB-KW"/>
</dbReference>
<dbReference type="InterPro" id="IPR035437">
    <property type="entry name" value="SNase_OB-fold_sf"/>
</dbReference>
<keyword evidence="13" id="KW-0472">Membrane</keyword>
<dbReference type="GO" id="GO:0016020">
    <property type="term" value="C:membrane"/>
    <property type="evidence" value="ECO:0007669"/>
    <property type="project" value="UniProtKB-SubCell"/>
</dbReference>
<keyword evidence="12" id="KW-1133">Transmembrane helix</keyword>
<gene>
    <name evidence="15" type="primary">LCL3</name>
    <name evidence="15" type="ORF">C6P45_002368</name>
</gene>
<evidence type="ECO:0000256" key="11">
    <source>
        <dbReference type="ARBA" id="ARBA00022837"/>
    </source>
</evidence>
<keyword evidence="9 15" id="KW-0255">Endonuclease</keyword>
<evidence type="ECO:0000256" key="13">
    <source>
        <dbReference type="ARBA" id="ARBA00023136"/>
    </source>
</evidence>
<keyword evidence="8" id="KW-0479">Metal-binding</keyword>
<evidence type="ECO:0000256" key="4">
    <source>
        <dbReference type="ARBA" id="ARBA00013404"/>
    </source>
</evidence>
<dbReference type="GO" id="GO:0004519">
    <property type="term" value="F:endonuclease activity"/>
    <property type="evidence" value="ECO:0007669"/>
    <property type="project" value="UniProtKB-KW"/>
</dbReference>
<keyword evidence="11" id="KW-0106">Calcium</keyword>
<keyword evidence="10" id="KW-0378">Hydrolase</keyword>